<dbReference type="KEGG" id="soy:115886977"/>
<gene>
    <name evidence="2" type="primary">LOC115886977</name>
</gene>
<proteinExistence type="predicted"/>
<sequence>MIPLSKELESTGIGYNITGQNKRIHHLLYMDDLKLFAKDDKGLDRLLQITKSFSSDICMEFGLNKCAKVRFHRGKLATSENMNSETFQRVKSLDASETYKYLGFEECLGTNNRTVKERLEKVYIKRLRSALDNELCAKFKIETINTIAVPVLRYSFGIVNWSKYEMQALDRKTRKLLRKFNLHHPAADIDRLYVSRLEGGRGLIQLESLLKSSVIATANYLKSDSGDPLKQMLADWDRNQAPSLSLQRKAEQFQQELYRISEDVENTTVGRSDIREILKKPKVNPGKRNLCMANTREK</sequence>
<keyword evidence="1" id="KW-1185">Reference proteome</keyword>
<dbReference type="GeneID" id="115886977"/>
<dbReference type="InParanoid" id="A0A6J2YGC0"/>
<dbReference type="OrthoDB" id="5962029at2759"/>
<name>A0A6J2YGC0_SITOR</name>
<dbReference type="PANTHER" id="PTHR35450:SF2">
    <property type="entry name" value="REVERSE TRANSCRIPTASE DOMAIN-CONTAINING PROTEIN"/>
    <property type="match status" value="1"/>
</dbReference>
<dbReference type="PANTHER" id="PTHR35450">
    <property type="entry name" value="REVERSE TRANSCRIPTASE DOMAIN-CONTAINING PROTEIN"/>
    <property type="match status" value="1"/>
</dbReference>
<dbReference type="AlphaFoldDB" id="A0A6J2YGC0"/>
<dbReference type="RefSeq" id="XP_030762164.1">
    <property type="nucleotide sequence ID" value="XM_030906304.1"/>
</dbReference>
<accession>A0A6J2YGC0</accession>
<organism evidence="1 2">
    <name type="scientific">Sitophilus oryzae</name>
    <name type="common">Rice weevil</name>
    <name type="synonym">Curculio oryzae</name>
    <dbReference type="NCBI Taxonomy" id="7048"/>
    <lineage>
        <taxon>Eukaryota</taxon>
        <taxon>Metazoa</taxon>
        <taxon>Ecdysozoa</taxon>
        <taxon>Arthropoda</taxon>
        <taxon>Hexapoda</taxon>
        <taxon>Insecta</taxon>
        <taxon>Pterygota</taxon>
        <taxon>Neoptera</taxon>
        <taxon>Endopterygota</taxon>
        <taxon>Coleoptera</taxon>
        <taxon>Polyphaga</taxon>
        <taxon>Cucujiformia</taxon>
        <taxon>Curculionidae</taxon>
        <taxon>Dryophthorinae</taxon>
        <taxon>Sitophilus</taxon>
    </lineage>
</organism>
<protein>
    <submittedName>
        <fullName evidence="2">Uncharacterized protein LOC115886977</fullName>
    </submittedName>
</protein>
<evidence type="ECO:0000313" key="1">
    <source>
        <dbReference type="Proteomes" id="UP000504635"/>
    </source>
</evidence>
<dbReference type="Proteomes" id="UP000504635">
    <property type="component" value="Unplaced"/>
</dbReference>
<reference evidence="2" key="1">
    <citation type="submission" date="2025-08" db="UniProtKB">
        <authorList>
            <consortium name="RefSeq"/>
        </authorList>
    </citation>
    <scope>IDENTIFICATION</scope>
    <source>
        <tissue evidence="2">Gonads</tissue>
    </source>
</reference>
<evidence type="ECO:0000313" key="2">
    <source>
        <dbReference type="RefSeq" id="XP_030762164.1"/>
    </source>
</evidence>